<organism evidence="1 2">
    <name type="scientific">Bacillus phage Hoody T</name>
    <dbReference type="NCBI Taxonomy" id="1486660"/>
    <lineage>
        <taxon>Viruses</taxon>
        <taxon>Duplodnaviria</taxon>
        <taxon>Heunggongvirae</taxon>
        <taxon>Uroviricota</taxon>
        <taxon>Caudoviricetes</taxon>
        <taxon>Herelleviridae</taxon>
        <taxon>Bastillevirinae</taxon>
        <taxon>Bastillevirus</taxon>
        <taxon>Bastillevirus hoodyT</taxon>
    </lineage>
</organism>
<dbReference type="EMBL" id="KJ489400">
    <property type="protein sequence ID" value="AHZ10326.1"/>
    <property type="molecule type" value="Genomic_DNA"/>
</dbReference>
<evidence type="ECO:0000313" key="2">
    <source>
        <dbReference type="Proteomes" id="UP000026905"/>
    </source>
</evidence>
<proteinExistence type="predicted"/>
<dbReference type="RefSeq" id="YP_009035211.1">
    <property type="nucleotide sequence ID" value="NC_024205.1"/>
</dbReference>
<dbReference type="Proteomes" id="UP000026905">
    <property type="component" value="Segment"/>
</dbReference>
<sequence length="62" mass="7283">MYNIYYKGEKIGYINDKSQIDTSALKEMGCTVEHIKQEYVDYISRIDTKSVKCIWLSVISRN</sequence>
<reference evidence="2" key="1">
    <citation type="submission" date="2014-09" db="EMBL/GenBank/DDBJ databases">
        <authorList>
            <person name="Sauder A.B."/>
            <person name="McKenzie Q.R."/>
            <person name="Temple L.M."/>
            <person name="Alexis B.K."/>
            <person name="Al-Atrache Z."/>
            <person name="Lewis L.O."/>
            <person name="Loesser-Casey K.E."/>
            <person name="Mitchell K.J."/>
        </authorList>
    </citation>
    <scope>NUCLEOTIDE SEQUENCE [LARGE SCALE GENOMIC DNA]</scope>
</reference>
<protein>
    <submittedName>
        <fullName evidence="1">Uncharacterized protein</fullName>
    </submittedName>
</protein>
<keyword evidence="2" id="KW-1185">Reference proteome</keyword>
<dbReference type="KEGG" id="vg:19525076"/>
<accession>A0A024B2C6</accession>
<name>A0A024B2C6_9CAUD</name>
<dbReference type="GeneID" id="19525076"/>
<evidence type="ECO:0000313" key="1">
    <source>
        <dbReference type="EMBL" id="AHZ10326.1"/>
    </source>
</evidence>